<keyword evidence="2" id="KW-1185">Reference proteome</keyword>
<name>A0ABN7S750_THEXY</name>
<reference evidence="1 2" key="1">
    <citation type="submission" date="2021-04" db="EMBL/GenBank/DDBJ databases">
        <authorList>
            <person name="Rakotoarivonina H."/>
        </authorList>
    </citation>
    <scope>NUCLEOTIDE SEQUENCE [LARGE SCALE GENOMIC DNA]</scope>
    <source>
        <strain evidence="1 2">XE</strain>
    </source>
</reference>
<comment type="caution">
    <text evidence="1">The sequence shown here is derived from an EMBL/GenBank/DDBJ whole genome shotgun (WGS) entry which is preliminary data.</text>
</comment>
<proteinExistence type="predicted"/>
<evidence type="ECO:0000313" key="1">
    <source>
        <dbReference type="EMBL" id="CAG5090541.1"/>
    </source>
</evidence>
<gene>
    <name evidence="1" type="primary">txxe 1993</name>
    <name evidence="1" type="ORF">TXXE_14230</name>
</gene>
<evidence type="ECO:0000313" key="2">
    <source>
        <dbReference type="Proteomes" id="UP000681526"/>
    </source>
</evidence>
<dbReference type="EMBL" id="CAJRAY010000077">
    <property type="protein sequence ID" value="CAG5090541.1"/>
    <property type="molecule type" value="Genomic_DNA"/>
</dbReference>
<sequence length="8" mass="1015">MPIMKIPW</sequence>
<organism evidence="1 2">
    <name type="scientific">Thermobacillus xylanilyticus</name>
    <dbReference type="NCBI Taxonomy" id="76633"/>
    <lineage>
        <taxon>Bacteria</taxon>
        <taxon>Bacillati</taxon>
        <taxon>Bacillota</taxon>
        <taxon>Bacilli</taxon>
        <taxon>Bacillales</taxon>
        <taxon>Paenibacillaceae</taxon>
        <taxon>Thermobacillus</taxon>
    </lineage>
</organism>
<dbReference type="Proteomes" id="UP000681526">
    <property type="component" value="Unassembled WGS sequence"/>
</dbReference>
<protein>
    <submittedName>
        <fullName evidence="1">Uncharacterized protein</fullName>
    </submittedName>
</protein>
<accession>A0ABN7S750</accession>